<proteinExistence type="predicted"/>
<sequence length="66" mass="7597">MLLTPQHRRSTRVEARMQKTVQEEFNERVANGTMTKEELLNAPTCLRSFDEAEDAILAQTDDESED</sequence>
<organism evidence="1">
    <name type="scientific">viral metagenome</name>
    <dbReference type="NCBI Taxonomy" id="1070528"/>
    <lineage>
        <taxon>unclassified sequences</taxon>
        <taxon>metagenomes</taxon>
        <taxon>organismal metagenomes</taxon>
    </lineage>
</organism>
<name>A0A6C0CQG8_9ZZZZ</name>
<reference evidence="1" key="1">
    <citation type="journal article" date="2020" name="Nature">
        <title>Giant virus diversity and host interactions through global metagenomics.</title>
        <authorList>
            <person name="Schulz F."/>
            <person name="Roux S."/>
            <person name="Paez-Espino D."/>
            <person name="Jungbluth S."/>
            <person name="Walsh D.A."/>
            <person name="Denef V.J."/>
            <person name="McMahon K.D."/>
            <person name="Konstantinidis K.T."/>
            <person name="Eloe-Fadrosh E.A."/>
            <person name="Kyrpides N.C."/>
            <person name="Woyke T."/>
        </authorList>
    </citation>
    <scope>NUCLEOTIDE SEQUENCE</scope>
    <source>
        <strain evidence="1">GVMAG-M-3300021425-30</strain>
    </source>
</reference>
<dbReference type="EMBL" id="MN739468">
    <property type="protein sequence ID" value="QHT06382.1"/>
    <property type="molecule type" value="Genomic_DNA"/>
</dbReference>
<evidence type="ECO:0000313" key="1">
    <source>
        <dbReference type="EMBL" id="QHT06382.1"/>
    </source>
</evidence>
<accession>A0A6C0CQG8</accession>
<protein>
    <submittedName>
        <fullName evidence="1">Uncharacterized protein</fullName>
    </submittedName>
</protein>
<dbReference type="AlphaFoldDB" id="A0A6C0CQG8"/>